<evidence type="ECO:0000259" key="1">
    <source>
        <dbReference type="PROSITE" id="PS51787"/>
    </source>
</evidence>
<keyword evidence="2" id="KW-0378">Hydrolase</keyword>
<sequence length="219" mass="24063">MAQGYIKAIELPQVIPVFPLPGSILLSRGQLPLNVFEPRYLNMVDDAMAGDRIIGLIQPLTGLDNPQPPLARVGCAGRITSFNETSDGRYLITLTGVCRFRVSSELQVKTPYRQVHADFAPFEADLRAPDPAADFDRDHFLDALRPYLEHRGLNVDWDTAEIAPQEALINSLAMALPFEPAEKQALLEAITLEDRAEALTALLRIEAAASDDDDGPAMQ</sequence>
<dbReference type="PANTHER" id="PTHR46732:SF8">
    <property type="entry name" value="ATP-DEPENDENT PROTEASE LA (LON) DOMAIN PROTEIN"/>
    <property type="match status" value="1"/>
</dbReference>
<proteinExistence type="predicted"/>
<dbReference type="PANTHER" id="PTHR46732">
    <property type="entry name" value="ATP-DEPENDENT PROTEASE LA (LON) DOMAIN PROTEIN"/>
    <property type="match status" value="1"/>
</dbReference>
<comment type="caution">
    <text evidence="2">The sequence shown here is derived from an EMBL/GenBank/DDBJ whole genome shotgun (WGS) entry which is preliminary data.</text>
</comment>
<dbReference type="Gene3D" id="1.20.58.1480">
    <property type="match status" value="1"/>
</dbReference>
<dbReference type="InterPro" id="IPR015947">
    <property type="entry name" value="PUA-like_sf"/>
</dbReference>
<dbReference type="PROSITE" id="PS51787">
    <property type="entry name" value="LON_N"/>
    <property type="match status" value="1"/>
</dbReference>
<dbReference type="Gene3D" id="2.30.130.40">
    <property type="entry name" value="LON domain-like"/>
    <property type="match status" value="1"/>
</dbReference>
<gene>
    <name evidence="2" type="ORF">HNP32_000739</name>
</gene>
<dbReference type="GO" id="GO:0006508">
    <property type="term" value="P:proteolysis"/>
    <property type="evidence" value="ECO:0007669"/>
    <property type="project" value="UniProtKB-KW"/>
</dbReference>
<protein>
    <submittedName>
        <fullName evidence="2">Lon protease-like protein</fullName>
    </submittedName>
</protein>
<feature type="domain" description="Lon N-terminal" evidence="1">
    <location>
        <begin position="15"/>
        <end position="207"/>
    </location>
</feature>
<organism evidence="2 3">
    <name type="scientific">Brevundimonas bullata</name>
    <dbReference type="NCBI Taxonomy" id="13160"/>
    <lineage>
        <taxon>Bacteria</taxon>
        <taxon>Pseudomonadati</taxon>
        <taxon>Pseudomonadota</taxon>
        <taxon>Alphaproteobacteria</taxon>
        <taxon>Caulobacterales</taxon>
        <taxon>Caulobacteraceae</taxon>
        <taxon>Brevundimonas</taxon>
    </lineage>
</organism>
<dbReference type="RefSeq" id="WP_184267154.1">
    <property type="nucleotide sequence ID" value="NZ_JACHKY010000001.1"/>
</dbReference>
<dbReference type="SUPFAM" id="SSF88697">
    <property type="entry name" value="PUA domain-like"/>
    <property type="match status" value="1"/>
</dbReference>
<dbReference type="Pfam" id="PF02190">
    <property type="entry name" value="LON_substr_bdg"/>
    <property type="match status" value="1"/>
</dbReference>
<evidence type="ECO:0000313" key="3">
    <source>
        <dbReference type="Proteomes" id="UP000539957"/>
    </source>
</evidence>
<dbReference type="SMART" id="SM00464">
    <property type="entry name" value="LON"/>
    <property type="match status" value="1"/>
</dbReference>
<name>A0A7W7IN59_9CAUL</name>
<keyword evidence="3" id="KW-1185">Reference proteome</keyword>
<evidence type="ECO:0000313" key="2">
    <source>
        <dbReference type="EMBL" id="MBB4797025.1"/>
    </source>
</evidence>
<dbReference type="GO" id="GO:0008233">
    <property type="term" value="F:peptidase activity"/>
    <property type="evidence" value="ECO:0007669"/>
    <property type="project" value="UniProtKB-KW"/>
</dbReference>
<dbReference type="AlphaFoldDB" id="A0A7W7IN59"/>
<reference evidence="2 3" key="1">
    <citation type="submission" date="2020-08" db="EMBL/GenBank/DDBJ databases">
        <title>Functional genomics of gut bacteria from endangered species of beetles.</title>
        <authorList>
            <person name="Carlos-Shanley C."/>
        </authorList>
    </citation>
    <scope>NUCLEOTIDE SEQUENCE [LARGE SCALE GENOMIC DNA]</scope>
    <source>
        <strain evidence="2 3">S00123</strain>
    </source>
</reference>
<dbReference type="EMBL" id="JACHKY010000001">
    <property type="protein sequence ID" value="MBB4797025.1"/>
    <property type="molecule type" value="Genomic_DNA"/>
</dbReference>
<dbReference type="InterPro" id="IPR046336">
    <property type="entry name" value="Lon_prtase_N_sf"/>
</dbReference>
<accession>A0A7W7IN59</accession>
<dbReference type="InterPro" id="IPR003111">
    <property type="entry name" value="Lon_prtase_N"/>
</dbReference>
<keyword evidence="2" id="KW-0645">Protease</keyword>
<dbReference type="Proteomes" id="UP000539957">
    <property type="component" value="Unassembled WGS sequence"/>
</dbReference>